<dbReference type="PROSITE" id="PS50846">
    <property type="entry name" value="HMA_2"/>
    <property type="match status" value="2"/>
</dbReference>
<dbReference type="Gene3D" id="3.40.50.1000">
    <property type="entry name" value="HAD superfamily/HAD-like"/>
    <property type="match status" value="1"/>
</dbReference>
<keyword evidence="10" id="KW-1003">Cell membrane</keyword>
<comment type="catalytic activity">
    <reaction evidence="9">
        <text>Zn(2+)(in) + ATP + H2O = Zn(2+)(out) + ADP + phosphate + H(+)</text>
        <dbReference type="Rhea" id="RHEA:20621"/>
        <dbReference type="ChEBI" id="CHEBI:15377"/>
        <dbReference type="ChEBI" id="CHEBI:15378"/>
        <dbReference type="ChEBI" id="CHEBI:29105"/>
        <dbReference type="ChEBI" id="CHEBI:30616"/>
        <dbReference type="ChEBI" id="CHEBI:43474"/>
        <dbReference type="ChEBI" id="CHEBI:456216"/>
        <dbReference type="EC" id="7.2.2.12"/>
    </reaction>
</comment>
<dbReference type="Pfam" id="PF00403">
    <property type="entry name" value="HMA"/>
    <property type="match status" value="2"/>
</dbReference>
<feature type="transmembrane region" description="Helical" evidence="10">
    <location>
        <begin position="151"/>
        <end position="175"/>
    </location>
</feature>
<evidence type="ECO:0000256" key="3">
    <source>
        <dbReference type="ARBA" id="ARBA00022692"/>
    </source>
</evidence>
<evidence type="ECO:0000313" key="13">
    <source>
        <dbReference type="Proteomes" id="UP000460549"/>
    </source>
</evidence>
<keyword evidence="4 10" id="KW-0547">Nucleotide-binding</keyword>
<dbReference type="InterPro" id="IPR027256">
    <property type="entry name" value="P-typ_ATPase_IB"/>
</dbReference>
<dbReference type="Gene3D" id="3.30.70.100">
    <property type="match status" value="2"/>
</dbReference>
<dbReference type="InterPro" id="IPR036163">
    <property type="entry name" value="HMA_dom_sf"/>
</dbReference>
<proteinExistence type="inferred from homology"/>
<name>A0A7X2PCC0_9SPIO</name>
<dbReference type="EC" id="7.2.2.12" evidence="8"/>
<accession>A0A7X2PCC0</accession>
<keyword evidence="7 10" id="KW-0472">Membrane</keyword>
<dbReference type="SUPFAM" id="SSF81665">
    <property type="entry name" value="Calcium ATPase, transmembrane domain M"/>
    <property type="match status" value="1"/>
</dbReference>
<reference evidence="12 13" key="1">
    <citation type="submission" date="2019-08" db="EMBL/GenBank/DDBJ databases">
        <title>In-depth cultivation of the pig gut microbiome towards novel bacterial diversity and tailored functional studies.</title>
        <authorList>
            <person name="Wylensek D."/>
            <person name="Hitch T.C.A."/>
            <person name="Clavel T."/>
        </authorList>
    </citation>
    <scope>NUCLEOTIDE SEQUENCE [LARGE SCALE GENOMIC DNA]</scope>
    <source>
        <strain evidence="12 13">NM-380-WT-3C1</strain>
    </source>
</reference>
<sequence>MTKHTFNISIDCPHCAQKIESTLNSDKRVEKAILDFNNKKLTVNSELSREEIIKIATAISDEISFEKTYSFNAKIDCADCAKKVERALSGNKNVSYASFDFPKGKLVVKTTLNKAEIEKLCKECEDDIELSEHEEIENDQKLELIRICVSLAIFIVAFTFKLHYLFLLSYVIAGYDVLINAVKNIFKGKIFDENFLMSIATVGALILSSYSEAAAVMIFYQIGEYFQAKAVRKSRKSIKALLDITAKEALLENGELISVEKIEVGTIIVVRPGEKVALDGVVVEGTSALDEKALTGESLPVDVEVGSNVLSGSVNLSSLIKVKVTKRYDESTATKIIELIETSSDKKSKSEQFITRFSRYYTPLVCLLALIIAFIVPLITKDPFNMWIYRAMELLVISCPCALVLSIPLSYFASIGAYAKNGILVKGSDVVEKLSKVSKIAFDKTGTLTKGELTCTSVINLTSLNIMPYLASLESSSTHPIAKAIVKSNKEQLFKVDHLTELPGKGIKGDINGVTYYAGNSKLFSNVNESKETAVYFGTSDEVLGYVTLSDTVKDDSVKAIEDLKSLGIKELTMISGDKKETCESIAKKLKLDSFHYSLLPDQKLDTLKAMMSSDSIVAYCGDGINDAPSLAQADIGISMGGCGSDAAIEQSDMVIISDSLTKISDAIKISRRTELIVKENIVFSLAVKLLVIILAIIGLSSMWLAIFSDVGVALIAVINAMRSGKKL</sequence>
<evidence type="ECO:0000256" key="10">
    <source>
        <dbReference type="RuleBase" id="RU362081"/>
    </source>
</evidence>
<gene>
    <name evidence="12" type="primary">cadA</name>
    <name evidence="12" type="ORF">FYJ80_05900</name>
</gene>
<keyword evidence="13" id="KW-1185">Reference proteome</keyword>
<dbReference type="GO" id="GO:0046872">
    <property type="term" value="F:metal ion binding"/>
    <property type="evidence" value="ECO:0007669"/>
    <property type="project" value="UniProtKB-KW"/>
</dbReference>
<dbReference type="PANTHER" id="PTHR48085:SF5">
    <property type="entry name" value="CADMIUM_ZINC-TRANSPORTING ATPASE HMA4-RELATED"/>
    <property type="match status" value="1"/>
</dbReference>
<comment type="similarity">
    <text evidence="2 10">Belongs to the cation transport ATPase (P-type) (TC 3.A.3) family. Type IB subfamily.</text>
</comment>
<evidence type="ECO:0000259" key="11">
    <source>
        <dbReference type="PROSITE" id="PS50846"/>
    </source>
</evidence>
<dbReference type="InterPro" id="IPR036412">
    <property type="entry name" value="HAD-like_sf"/>
</dbReference>
<dbReference type="EMBL" id="VUNN01000009">
    <property type="protein sequence ID" value="MSU06311.1"/>
    <property type="molecule type" value="Genomic_DNA"/>
</dbReference>
<dbReference type="Pfam" id="PF00702">
    <property type="entry name" value="Hydrolase"/>
    <property type="match status" value="1"/>
</dbReference>
<dbReference type="Pfam" id="PF00122">
    <property type="entry name" value="E1-E2_ATPase"/>
    <property type="match status" value="1"/>
</dbReference>
<dbReference type="PANTHER" id="PTHR48085">
    <property type="entry name" value="CADMIUM/ZINC-TRANSPORTING ATPASE HMA2-RELATED"/>
    <property type="match status" value="1"/>
</dbReference>
<feature type="domain" description="HMA" evidence="11">
    <location>
        <begin position="1"/>
        <end position="64"/>
    </location>
</feature>
<dbReference type="InterPro" id="IPR006121">
    <property type="entry name" value="HMA_dom"/>
</dbReference>
<dbReference type="InterPro" id="IPR008250">
    <property type="entry name" value="ATPase_P-typ_transduc_dom_A_sf"/>
</dbReference>
<evidence type="ECO:0000256" key="4">
    <source>
        <dbReference type="ARBA" id="ARBA00022741"/>
    </source>
</evidence>
<dbReference type="InterPro" id="IPR059000">
    <property type="entry name" value="ATPase_P-type_domA"/>
</dbReference>
<dbReference type="GO" id="GO:0005524">
    <property type="term" value="F:ATP binding"/>
    <property type="evidence" value="ECO:0007669"/>
    <property type="project" value="UniProtKB-UniRule"/>
</dbReference>
<feature type="domain" description="HMA" evidence="11">
    <location>
        <begin position="66"/>
        <end position="132"/>
    </location>
</feature>
<evidence type="ECO:0000313" key="12">
    <source>
        <dbReference type="EMBL" id="MSU06311.1"/>
    </source>
</evidence>
<comment type="subcellular location">
    <subcellularLocation>
        <location evidence="10">Cell membrane</location>
    </subcellularLocation>
    <subcellularLocation>
        <location evidence="1">Membrane</location>
        <topology evidence="1">Multi-pass membrane protein</topology>
    </subcellularLocation>
</comment>
<dbReference type="SUPFAM" id="SSF56784">
    <property type="entry name" value="HAD-like"/>
    <property type="match status" value="1"/>
</dbReference>
<evidence type="ECO:0000256" key="8">
    <source>
        <dbReference type="ARBA" id="ARBA00039097"/>
    </source>
</evidence>
<dbReference type="GO" id="GO:0005886">
    <property type="term" value="C:plasma membrane"/>
    <property type="evidence" value="ECO:0007669"/>
    <property type="project" value="UniProtKB-SubCell"/>
</dbReference>
<dbReference type="InterPro" id="IPR001757">
    <property type="entry name" value="P_typ_ATPase"/>
</dbReference>
<comment type="caution">
    <text evidence="12">The sequence shown here is derived from an EMBL/GenBank/DDBJ whole genome shotgun (WGS) entry which is preliminary data.</text>
</comment>
<dbReference type="InterPro" id="IPR023214">
    <property type="entry name" value="HAD_sf"/>
</dbReference>
<dbReference type="SUPFAM" id="SSF81653">
    <property type="entry name" value="Calcium ATPase, transduction domain A"/>
    <property type="match status" value="1"/>
</dbReference>
<dbReference type="InterPro" id="IPR018303">
    <property type="entry name" value="ATPase_P-typ_P_site"/>
</dbReference>
<evidence type="ECO:0000256" key="5">
    <source>
        <dbReference type="ARBA" id="ARBA00022840"/>
    </source>
</evidence>
<dbReference type="Proteomes" id="UP000460549">
    <property type="component" value="Unassembled WGS sequence"/>
</dbReference>
<dbReference type="Gene3D" id="2.70.150.10">
    <property type="entry name" value="Calcium-transporting ATPase, cytoplasmic transduction domain A"/>
    <property type="match status" value="1"/>
</dbReference>
<keyword evidence="12" id="KW-0378">Hydrolase</keyword>
<dbReference type="RefSeq" id="WP_154425287.1">
    <property type="nucleotide sequence ID" value="NZ_VUNN01000009.1"/>
</dbReference>
<dbReference type="InterPro" id="IPR023298">
    <property type="entry name" value="ATPase_P-typ_TM_dom_sf"/>
</dbReference>
<dbReference type="GO" id="GO:0016887">
    <property type="term" value="F:ATP hydrolysis activity"/>
    <property type="evidence" value="ECO:0007669"/>
    <property type="project" value="InterPro"/>
</dbReference>
<keyword evidence="3 10" id="KW-0812">Transmembrane</keyword>
<dbReference type="NCBIfam" id="TIGR01494">
    <property type="entry name" value="ATPase_P-type"/>
    <property type="match status" value="1"/>
</dbReference>
<dbReference type="InterPro" id="IPR023299">
    <property type="entry name" value="ATPase_P-typ_cyto_dom_N"/>
</dbReference>
<dbReference type="PROSITE" id="PS00154">
    <property type="entry name" value="ATPASE_E1_E2"/>
    <property type="match status" value="1"/>
</dbReference>
<organism evidence="12 13">
    <name type="scientific">Bullifex porci</name>
    <dbReference type="NCBI Taxonomy" id="2606638"/>
    <lineage>
        <taxon>Bacteria</taxon>
        <taxon>Pseudomonadati</taxon>
        <taxon>Spirochaetota</taxon>
        <taxon>Spirochaetia</taxon>
        <taxon>Spirochaetales</taxon>
        <taxon>Spirochaetaceae</taxon>
        <taxon>Bullifex</taxon>
    </lineage>
</organism>
<evidence type="ECO:0000256" key="1">
    <source>
        <dbReference type="ARBA" id="ARBA00004141"/>
    </source>
</evidence>
<keyword evidence="6 10" id="KW-1133">Transmembrane helix</keyword>
<feature type="transmembrane region" description="Helical" evidence="10">
    <location>
        <begin position="704"/>
        <end position="722"/>
    </location>
</feature>
<dbReference type="NCBIfam" id="TIGR01512">
    <property type="entry name" value="ATPase-IB2_Cd"/>
    <property type="match status" value="1"/>
</dbReference>
<feature type="transmembrane region" description="Helical" evidence="10">
    <location>
        <begin position="360"/>
        <end position="379"/>
    </location>
</feature>
<evidence type="ECO:0000256" key="6">
    <source>
        <dbReference type="ARBA" id="ARBA00022989"/>
    </source>
</evidence>
<dbReference type="AlphaFoldDB" id="A0A7X2PCC0"/>
<dbReference type="NCBIfam" id="TIGR01525">
    <property type="entry name" value="ATPase-IB_hvy"/>
    <property type="match status" value="1"/>
</dbReference>
<protein>
    <recommendedName>
        <fullName evidence="8">P-type Zn(2+) transporter</fullName>
        <ecNumber evidence="8">7.2.2.12</ecNumber>
    </recommendedName>
</protein>
<evidence type="ECO:0000256" key="7">
    <source>
        <dbReference type="ARBA" id="ARBA00023136"/>
    </source>
</evidence>
<dbReference type="CDD" id="cd00371">
    <property type="entry name" value="HMA"/>
    <property type="match status" value="1"/>
</dbReference>
<evidence type="ECO:0000256" key="9">
    <source>
        <dbReference type="ARBA" id="ARBA00047308"/>
    </source>
</evidence>
<evidence type="ECO:0000256" key="2">
    <source>
        <dbReference type="ARBA" id="ARBA00006024"/>
    </source>
</evidence>
<feature type="transmembrane region" description="Helical" evidence="10">
    <location>
        <begin position="681"/>
        <end position="698"/>
    </location>
</feature>
<dbReference type="PRINTS" id="PR00119">
    <property type="entry name" value="CATATPASE"/>
</dbReference>
<feature type="transmembrane region" description="Helical" evidence="10">
    <location>
        <begin position="391"/>
        <end position="413"/>
    </location>
</feature>
<feature type="transmembrane region" description="Helical" evidence="10">
    <location>
        <begin position="195"/>
        <end position="220"/>
    </location>
</feature>
<dbReference type="PRINTS" id="PR00120">
    <property type="entry name" value="HATPASE"/>
</dbReference>
<dbReference type="SUPFAM" id="SSF55008">
    <property type="entry name" value="HMA, heavy metal-associated domain"/>
    <property type="match status" value="2"/>
</dbReference>
<dbReference type="GO" id="GO:0015086">
    <property type="term" value="F:cadmium ion transmembrane transporter activity"/>
    <property type="evidence" value="ECO:0007669"/>
    <property type="project" value="TreeGrafter"/>
</dbReference>
<keyword evidence="10" id="KW-0479">Metal-binding</keyword>
<dbReference type="Gene3D" id="3.40.1110.10">
    <property type="entry name" value="Calcium-transporting ATPase, cytoplasmic domain N"/>
    <property type="match status" value="1"/>
</dbReference>
<dbReference type="InterPro" id="IPR051014">
    <property type="entry name" value="Cation_Transport_ATPase_IB"/>
</dbReference>
<keyword evidence="5 10" id="KW-0067">ATP-binding</keyword>
<dbReference type="GO" id="GO:0016463">
    <property type="term" value="F:P-type zinc transporter activity"/>
    <property type="evidence" value="ECO:0007669"/>
    <property type="project" value="UniProtKB-EC"/>
</dbReference>